<organism evidence="2 3">
    <name type="scientific">Nocardiopsis kunsanensis</name>
    <dbReference type="NCBI Taxonomy" id="141693"/>
    <lineage>
        <taxon>Bacteria</taxon>
        <taxon>Bacillati</taxon>
        <taxon>Actinomycetota</taxon>
        <taxon>Actinomycetes</taxon>
        <taxon>Streptosporangiales</taxon>
        <taxon>Nocardiopsidaceae</taxon>
        <taxon>Nocardiopsis</taxon>
    </lineage>
</organism>
<dbReference type="AlphaFoldDB" id="A0A919CKT9"/>
<dbReference type="EMBL" id="BMXL01000029">
    <property type="protein sequence ID" value="GHD34142.1"/>
    <property type="molecule type" value="Genomic_DNA"/>
</dbReference>
<gene>
    <name evidence="2" type="ORF">GCM10007147_39470</name>
</gene>
<dbReference type="Proteomes" id="UP000654947">
    <property type="component" value="Unassembled WGS sequence"/>
</dbReference>
<protein>
    <submittedName>
        <fullName evidence="2">Uncharacterized protein</fullName>
    </submittedName>
</protein>
<evidence type="ECO:0000313" key="2">
    <source>
        <dbReference type="EMBL" id="GHD34142.1"/>
    </source>
</evidence>
<feature type="compositionally biased region" description="Low complexity" evidence="1">
    <location>
        <begin position="40"/>
        <end position="49"/>
    </location>
</feature>
<dbReference type="RefSeq" id="WP_017576884.1">
    <property type="nucleotide sequence ID" value="NZ_BMXL01000029.1"/>
</dbReference>
<accession>A0A919CKT9</accession>
<evidence type="ECO:0000256" key="1">
    <source>
        <dbReference type="SAM" id="MobiDB-lite"/>
    </source>
</evidence>
<comment type="caution">
    <text evidence="2">The sequence shown here is derived from an EMBL/GenBank/DDBJ whole genome shotgun (WGS) entry which is preliminary data.</text>
</comment>
<evidence type="ECO:0000313" key="3">
    <source>
        <dbReference type="Proteomes" id="UP000654947"/>
    </source>
</evidence>
<proteinExistence type="predicted"/>
<sequence>MRDHFTEPDDTPGPAPAPAQHAGRPAGAVAENLRDHPGPGRRVSPPGRTTGVELWEFADRSAYAYHCFRTDLVAADAELDRIHEWVMSGRSLPGPWREHCLPRGNDQDG</sequence>
<name>A0A919CKT9_9ACTN</name>
<feature type="region of interest" description="Disordered" evidence="1">
    <location>
        <begin position="1"/>
        <end position="49"/>
    </location>
</feature>
<keyword evidence="3" id="KW-1185">Reference proteome</keyword>
<reference evidence="2 3" key="1">
    <citation type="journal article" date="2014" name="Int. J. Syst. Evol. Microbiol.">
        <title>Complete genome sequence of Corynebacterium casei LMG S-19264T (=DSM 44701T), isolated from a smear-ripened cheese.</title>
        <authorList>
            <consortium name="US DOE Joint Genome Institute (JGI-PGF)"/>
            <person name="Walter F."/>
            <person name="Albersmeier A."/>
            <person name="Kalinowski J."/>
            <person name="Ruckert C."/>
        </authorList>
    </citation>
    <scope>NUCLEOTIDE SEQUENCE [LARGE SCALE GENOMIC DNA]</scope>
    <source>
        <strain evidence="2 3">KCTC 19473</strain>
    </source>
</reference>
<feature type="compositionally biased region" description="Low complexity" evidence="1">
    <location>
        <begin position="18"/>
        <end position="28"/>
    </location>
</feature>